<feature type="repeat" description="ANK" evidence="2">
    <location>
        <begin position="932"/>
        <end position="964"/>
    </location>
</feature>
<dbReference type="SUPFAM" id="SSF52540">
    <property type="entry name" value="P-loop containing nucleoside triphosphate hydrolases"/>
    <property type="match status" value="1"/>
</dbReference>
<feature type="domain" description="Nephrocystin 3-like N-terminal" evidence="4">
    <location>
        <begin position="265"/>
        <end position="431"/>
    </location>
</feature>
<dbReference type="Pfam" id="PF24883">
    <property type="entry name" value="NPHP3_N"/>
    <property type="match status" value="1"/>
</dbReference>
<keyword evidence="1" id="KW-0677">Repeat</keyword>
<feature type="repeat" description="ANK" evidence="2">
    <location>
        <begin position="819"/>
        <end position="851"/>
    </location>
</feature>
<feature type="region of interest" description="Disordered" evidence="3">
    <location>
        <begin position="16"/>
        <end position="35"/>
    </location>
</feature>
<keyword evidence="2" id="KW-0040">ANK repeat</keyword>
<evidence type="ECO:0000313" key="6">
    <source>
        <dbReference type="Proteomes" id="UP001221142"/>
    </source>
</evidence>
<dbReference type="AlphaFoldDB" id="A0AAD7B3H5"/>
<name>A0AAD7B3H5_9AGAR</name>
<evidence type="ECO:0000313" key="5">
    <source>
        <dbReference type="EMBL" id="KAJ7608804.1"/>
    </source>
</evidence>
<gene>
    <name evidence="5" type="ORF">FB45DRAFT_380535</name>
</gene>
<sequence>MPNLFAKGAKWLKPKLNRNSKVPSSKDNPLLPDNTNIGGVQPLRTSSEQLTIAELHPVPTPDTTAADVTTTEDVVTTGVAVALSLLGSIATIINEVPLIAPVAALASEILKKYKEGRNMVSQYHTLSTKVAELSQDVCRMALKMQETDSLILMWQLKPDLDAYTRSLTRVSDYLKQYENTSLLLRAPVAEDFIAGFASLTHELESLGATFRSHRLVDLAINQAKAGPQLDVLHKIGLRTTVETWLHVMSNSKDKHGEIAEQHTLGTGLWIFKRNDFTIWQKNPGSLWIHGPSGSGKSVLSFSVIDALLAYQRLYNSQNKSKTIGVAFFYFDFKNKRSHQVLEALQDLILQLSAQSPHPYQTLHQLYVELNDGRTLPTYENLLKVLKNLLQELGQTYVVLDALDECQEPEKLVKLVMEMQTWPVPLHFMITSQERNIFNNKFRALPTIELSPGFTSEDIHLFVSHELHSSMKLEVWATQPNVVQKIVQKSSGMFRLAACLLSELSKRRATPSALDDVLANFPNELFDIYSRWLDSIHKSEFIYAQAVLQWILYNQSGRMTLDSLAKRISFDFPEATYHIYKPAEYMTNKQTIPQWLEGLVTLDYSGSLTQTSPQVYLAHASVQDYLLSPEFEQRFHCNMWAASGHTFIAQTCIGYLIHLAHHPLEVAQDVDKFGEYAEHYWMDHVNKADGREMLFSGAMQLVQEHSVEYNMLLQLRAQRTGTDDFPPPLHYCCYGNYISGVRALVTDSNIEIRHNGITPLELAAASGKPDLVRLLLDRGAIRSSMDSNLGIQAGAAGLMDRNTLLVLLQNGCGINAEGGAYGTPLQEASRRGDFQLVKLLVEMGANIHARGNGYGTALEVAAFSGQLGMVAFLIGGTLTMTDQFESISLPHHIDVQQLSTGYRALQAGALGGWLDIVQCLLEYGAPVSADDIHGPTPLQAALYGGHVQIAQLLLDRKADVNAHGCDYPSALQAALYGGHIDISMEILKEGADVNALYGKYPAALQSAVYGGHIDMAYQLLAKGADINAQGGKWPTALKLAKTGGHTQLVKDIFTMGGQVKSSKGRKRMMPPHIITQETPTVVDLMGSPRPYVGPFPLPFAVGGGGGDGIVGGPGGRGILGGQGGKGGRGYQIRQSAGYSMPSNTFGQPGGDATFDWKSSDDRILSGATGGDGGDSYCAGGAGGMGSEPYARRTTKDFGNSGIQELRGGVGGYGGNSSHGVGGSGGIGHAVRFGVRRHRRRGTQHRR</sequence>
<dbReference type="EMBL" id="JARKIF010000043">
    <property type="protein sequence ID" value="KAJ7608804.1"/>
    <property type="molecule type" value="Genomic_DNA"/>
</dbReference>
<dbReference type="Pfam" id="PF12796">
    <property type="entry name" value="Ank_2"/>
    <property type="match status" value="3"/>
</dbReference>
<dbReference type="PRINTS" id="PR01415">
    <property type="entry name" value="ANKYRIN"/>
</dbReference>
<dbReference type="InterPro" id="IPR056884">
    <property type="entry name" value="NPHP3-like_N"/>
</dbReference>
<keyword evidence="6" id="KW-1185">Reference proteome</keyword>
<dbReference type="InterPro" id="IPR027417">
    <property type="entry name" value="P-loop_NTPase"/>
</dbReference>
<feature type="repeat" description="ANK" evidence="2">
    <location>
        <begin position="899"/>
        <end position="931"/>
    </location>
</feature>
<feature type="repeat" description="ANK" evidence="2">
    <location>
        <begin position="754"/>
        <end position="786"/>
    </location>
</feature>
<proteinExistence type="predicted"/>
<feature type="compositionally biased region" description="Polar residues" evidence="3">
    <location>
        <begin position="19"/>
        <end position="35"/>
    </location>
</feature>
<dbReference type="InterPro" id="IPR036770">
    <property type="entry name" value="Ankyrin_rpt-contain_sf"/>
</dbReference>
<protein>
    <recommendedName>
        <fullName evidence="4">Nephrocystin 3-like N-terminal domain-containing protein</fullName>
    </recommendedName>
</protein>
<evidence type="ECO:0000256" key="3">
    <source>
        <dbReference type="SAM" id="MobiDB-lite"/>
    </source>
</evidence>
<dbReference type="PROSITE" id="PS50088">
    <property type="entry name" value="ANK_REPEAT"/>
    <property type="match status" value="5"/>
</dbReference>
<dbReference type="PANTHER" id="PTHR10039">
    <property type="entry name" value="AMELOGENIN"/>
    <property type="match status" value="1"/>
</dbReference>
<dbReference type="SUPFAM" id="SSF48403">
    <property type="entry name" value="Ankyrin repeat"/>
    <property type="match status" value="1"/>
</dbReference>
<dbReference type="PROSITE" id="PS50297">
    <property type="entry name" value="ANK_REP_REGION"/>
    <property type="match status" value="3"/>
</dbReference>
<evidence type="ECO:0000259" key="4">
    <source>
        <dbReference type="Pfam" id="PF24883"/>
    </source>
</evidence>
<accession>A0AAD7B3H5</accession>
<dbReference type="InterPro" id="IPR002110">
    <property type="entry name" value="Ankyrin_rpt"/>
</dbReference>
<reference evidence="5" key="1">
    <citation type="submission" date="2023-03" db="EMBL/GenBank/DDBJ databases">
        <title>Massive genome expansion in bonnet fungi (Mycena s.s.) driven by repeated elements and novel gene families across ecological guilds.</title>
        <authorList>
            <consortium name="Lawrence Berkeley National Laboratory"/>
            <person name="Harder C.B."/>
            <person name="Miyauchi S."/>
            <person name="Viragh M."/>
            <person name="Kuo A."/>
            <person name="Thoen E."/>
            <person name="Andreopoulos B."/>
            <person name="Lu D."/>
            <person name="Skrede I."/>
            <person name="Drula E."/>
            <person name="Henrissat B."/>
            <person name="Morin E."/>
            <person name="Kohler A."/>
            <person name="Barry K."/>
            <person name="LaButti K."/>
            <person name="Morin E."/>
            <person name="Salamov A."/>
            <person name="Lipzen A."/>
            <person name="Mereny Z."/>
            <person name="Hegedus B."/>
            <person name="Baldrian P."/>
            <person name="Stursova M."/>
            <person name="Weitz H."/>
            <person name="Taylor A."/>
            <person name="Grigoriev I.V."/>
            <person name="Nagy L.G."/>
            <person name="Martin F."/>
            <person name="Kauserud H."/>
        </authorList>
    </citation>
    <scope>NUCLEOTIDE SEQUENCE</scope>
    <source>
        <strain evidence="5">9284</strain>
    </source>
</reference>
<dbReference type="Proteomes" id="UP001221142">
    <property type="component" value="Unassembled WGS sequence"/>
</dbReference>
<dbReference type="PANTHER" id="PTHR10039:SF16">
    <property type="entry name" value="GPI INOSITOL-DEACYLASE"/>
    <property type="match status" value="1"/>
</dbReference>
<evidence type="ECO:0000256" key="1">
    <source>
        <dbReference type="ARBA" id="ARBA00022737"/>
    </source>
</evidence>
<dbReference type="Gene3D" id="3.40.50.300">
    <property type="entry name" value="P-loop containing nucleotide triphosphate hydrolases"/>
    <property type="match status" value="1"/>
</dbReference>
<feature type="repeat" description="ANK" evidence="2">
    <location>
        <begin position="998"/>
        <end position="1030"/>
    </location>
</feature>
<dbReference type="Gene3D" id="1.25.40.20">
    <property type="entry name" value="Ankyrin repeat-containing domain"/>
    <property type="match status" value="3"/>
</dbReference>
<organism evidence="5 6">
    <name type="scientific">Roridomyces roridus</name>
    <dbReference type="NCBI Taxonomy" id="1738132"/>
    <lineage>
        <taxon>Eukaryota</taxon>
        <taxon>Fungi</taxon>
        <taxon>Dikarya</taxon>
        <taxon>Basidiomycota</taxon>
        <taxon>Agaricomycotina</taxon>
        <taxon>Agaricomycetes</taxon>
        <taxon>Agaricomycetidae</taxon>
        <taxon>Agaricales</taxon>
        <taxon>Marasmiineae</taxon>
        <taxon>Mycenaceae</taxon>
        <taxon>Roridomyces</taxon>
    </lineage>
</organism>
<dbReference type="SMART" id="SM00248">
    <property type="entry name" value="ANK"/>
    <property type="match status" value="8"/>
</dbReference>
<evidence type="ECO:0000256" key="2">
    <source>
        <dbReference type="PROSITE-ProRule" id="PRU00023"/>
    </source>
</evidence>
<comment type="caution">
    <text evidence="5">The sequence shown here is derived from an EMBL/GenBank/DDBJ whole genome shotgun (WGS) entry which is preliminary data.</text>
</comment>